<dbReference type="SUPFAM" id="SSF53335">
    <property type="entry name" value="S-adenosyl-L-methionine-dependent methyltransferases"/>
    <property type="match status" value="1"/>
</dbReference>
<accession>A0A0A7G2J3</accession>
<dbReference type="KEGG" id="cbv:U729_3084"/>
<evidence type="ECO:0000313" key="2">
    <source>
        <dbReference type="Proteomes" id="UP000030635"/>
    </source>
</evidence>
<keyword evidence="2" id="KW-1185">Reference proteome</keyword>
<name>A0A0A7G2J3_9CLOT</name>
<organism evidence="1 2">
    <name type="scientific">Clostridium baratii str. Sullivan</name>
    <dbReference type="NCBI Taxonomy" id="1415775"/>
    <lineage>
        <taxon>Bacteria</taxon>
        <taxon>Bacillati</taxon>
        <taxon>Bacillota</taxon>
        <taxon>Clostridia</taxon>
        <taxon>Eubacteriales</taxon>
        <taxon>Clostridiaceae</taxon>
        <taxon>Clostridium</taxon>
    </lineage>
</organism>
<protein>
    <recommendedName>
        <fullName evidence="3">SAM-dependent methyltransferase</fullName>
    </recommendedName>
</protein>
<dbReference type="eggNOG" id="ENOG5031M09">
    <property type="taxonomic scope" value="Bacteria"/>
</dbReference>
<dbReference type="AlphaFoldDB" id="A0A0A7G2J3"/>
<dbReference type="InterPro" id="IPR029063">
    <property type="entry name" value="SAM-dependent_MTases_sf"/>
</dbReference>
<dbReference type="Gene3D" id="3.40.50.150">
    <property type="entry name" value="Vaccinia Virus protein VP39"/>
    <property type="match status" value="1"/>
</dbReference>
<dbReference type="HOGENOM" id="CLU_1033265_0_0_9"/>
<keyword evidence="1" id="KW-0614">Plasmid</keyword>
<gene>
    <name evidence="1" type="ORF">U729_3084</name>
</gene>
<proteinExistence type="predicted"/>
<geneLocation type="plasmid" evidence="1 2">
    <name>pCBJ</name>
</geneLocation>
<sequence>MGNKINEPYVGKLVKEKQRERFEEDLNHAIKIYKNNGKITEELFDICSIFEDKHKNTYLNCDDMYIKMMDLYDTVANKEIPEKIPSVFFDEYSSFSFSILREHFIKIQGYPFVTKEWIKELSKLLRGKKVLEVMCGLGTISYALKNEGIDIIATDDLSWKETWKNEYNHYCEIEELDAIKAIEKYGKDIDYIIMSWPPYEDPIAYKVLQKMREVNKNAAIIYLGEGDGGCTGDRLFHYRANIIENDIIDSVNSIYKPWKMIHDRFILIK</sequence>
<dbReference type="RefSeq" id="WP_040113558.1">
    <property type="nucleotide sequence ID" value="NZ_CP006906.1"/>
</dbReference>
<dbReference type="Proteomes" id="UP000030635">
    <property type="component" value="Plasmid pCBJ"/>
</dbReference>
<dbReference type="OrthoDB" id="5356505at2"/>
<reference evidence="1 2" key="1">
    <citation type="journal article" date="2015" name="Infect. Genet. Evol.">
        <title>Genomic sequences of six botulinum neurotoxin-producing strains representing three clostridial species illustrate the mobility and diversity of botulinum neurotoxin genes.</title>
        <authorList>
            <person name="Smith T.J."/>
            <person name="Hill K.K."/>
            <person name="Xie G."/>
            <person name="Foley B.T."/>
            <person name="Williamson C.H."/>
            <person name="Foster J.T."/>
            <person name="Johnson S.L."/>
            <person name="Chertkov O."/>
            <person name="Teshima H."/>
            <person name="Gibbons H.S."/>
            <person name="Johnsky L.A."/>
            <person name="Karavis M.A."/>
            <person name="Smith L.A."/>
        </authorList>
    </citation>
    <scope>NUCLEOTIDE SEQUENCE [LARGE SCALE GENOMIC DNA]</scope>
    <source>
        <strain evidence="1">Sullivan</strain>
        <plasmid evidence="2">Plasmid pCBJ</plasmid>
    </source>
</reference>
<dbReference type="EMBL" id="CP006906">
    <property type="protein sequence ID" value="AIY85236.1"/>
    <property type="molecule type" value="Genomic_DNA"/>
</dbReference>
<evidence type="ECO:0000313" key="1">
    <source>
        <dbReference type="EMBL" id="AIY85236.1"/>
    </source>
</evidence>
<evidence type="ECO:0008006" key="3">
    <source>
        <dbReference type="Google" id="ProtNLM"/>
    </source>
</evidence>